<evidence type="ECO:0000313" key="7">
    <source>
        <dbReference type="EMBL" id="PXX22035.1"/>
    </source>
</evidence>
<evidence type="ECO:0000256" key="1">
    <source>
        <dbReference type="ARBA" id="ARBA00004196"/>
    </source>
</evidence>
<dbReference type="InterPro" id="IPR050553">
    <property type="entry name" value="Thioredoxin_ResA/DsbE_sf"/>
</dbReference>
<evidence type="ECO:0000313" key="8">
    <source>
        <dbReference type="Proteomes" id="UP000248314"/>
    </source>
</evidence>
<gene>
    <name evidence="7" type="ORF">EJ73_01432</name>
</gene>
<dbReference type="GO" id="GO:0030313">
    <property type="term" value="C:cell envelope"/>
    <property type="evidence" value="ECO:0007669"/>
    <property type="project" value="UniProtKB-SubCell"/>
</dbReference>
<dbReference type="SUPFAM" id="SSF52833">
    <property type="entry name" value="Thioredoxin-like"/>
    <property type="match status" value="1"/>
</dbReference>
<evidence type="ECO:0000256" key="2">
    <source>
        <dbReference type="ARBA" id="ARBA00022748"/>
    </source>
</evidence>
<keyword evidence="3" id="KW-1015">Disulfide bond</keyword>
<dbReference type="PANTHER" id="PTHR42852:SF6">
    <property type="entry name" value="THIOL:DISULFIDE INTERCHANGE PROTEIN DSBE"/>
    <property type="match status" value="1"/>
</dbReference>
<sequence>MKRLSLLALMLGFMLHAAAVGISANALVADKSIKKLYLFIVQDEHYGYVQPLDSIEVTDGKFTFHNDTLTSRLFFISPTFDLNDMEACFEQGSYLFMANGENQLTIAKNNKGQLMVNNPNVELSNLYVTFKHQKDSAGDKQRLDSLDQLFYAARERNDQREMQRLKESTGDIYDRAYENQRKWLNKEIERQQGTPFGLYLYYTYRLQHANITNKDELTWARQAVEGANAEARQTWYYKLATEKLDAAALTVAGQMAPAIVGEDKMGKPVSLANFKGKYVLVDFWSSSCTWCRKETPVLLKTYKAFKDKNFTILGVSTDFKRAEWLKAIKDDGAIWDHLLLKGNDRKKIMDDYSIVGIPQILLVAPDGTIIAKNLRGNRIFETVKKAVTK</sequence>
<proteinExistence type="predicted"/>
<dbReference type="CDD" id="cd02966">
    <property type="entry name" value="TlpA_like_family"/>
    <property type="match status" value="1"/>
</dbReference>
<dbReference type="Pfam" id="PF00578">
    <property type="entry name" value="AhpC-TSA"/>
    <property type="match status" value="1"/>
</dbReference>
<accession>A0A318HU29</accession>
<feature type="chain" id="PRO_5016336773" evidence="5">
    <location>
        <begin position="20"/>
        <end position="389"/>
    </location>
</feature>
<dbReference type="EMBL" id="QJJX01000014">
    <property type="protein sequence ID" value="PXX22035.1"/>
    <property type="molecule type" value="Genomic_DNA"/>
</dbReference>
<evidence type="ECO:0000259" key="6">
    <source>
        <dbReference type="PROSITE" id="PS51352"/>
    </source>
</evidence>
<dbReference type="InterPro" id="IPR000866">
    <property type="entry name" value="AhpC/TSA"/>
</dbReference>
<reference evidence="7 8" key="1">
    <citation type="submission" date="2018-05" db="EMBL/GenBank/DDBJ databases">
        <title>Genomic Encyclopedia of Type Strains, Phase I: the one thousand microbial genomes (KMG-I) project.</title>
        <authorList>
            <person name="Kyrpides N."/>
        </authorList>
    </citation>
    <scope>NUCLEOTIDE SEQUENCE [LARGE SCALE GENOMIC DNA]</scope>
    <source>
        <strain evidence="7 8">DSM 15611</strain>
    </source>
</reference>
<protein>
    <submittedName>
        <fullName evidence="7">AhpC/TSA family protein</fullName>
    </submittedName>
</protein>
<comment type="caution">
    <text evidence="7">The sequence shown here is derived from an EMBL/GenBank/DDBJ whole genome shotgun (WGS) entry which is preliminary data.</text>
</comment>
<dbReference type="AlphaFoldDB" id="A0A318HU29"/>
<dbReference type="PROSITE" id="PS51352">
    <property type="entry name" value="THIOREDOXIN_2"/>
    <property type="match status" value="1"/>
</dbReference>
<feature type="domain" description="Thioredoxin" evidence="6">
    <location>
        <begin position="250"/>
        <end position="389"/>
    </location>
</feature>
<evidence type="ECO:0000256" key="5">
    <source>
        <dbReference type="SAM" id="SignalP"/>
    </source>
</evidence>
<dbReference type="Gene3D" id="3.40.30.10">
    <property type="entry name" value="Glutaredoxin"/>
    <property type="match status" value="1"/>
</dbReference>
<evidence type="ECO:0000256" key="4">
    <source>
        <dbReference type="ARBA" id="ARBA00023284"/>
    </source>
</evidence>
<name>A0A318HU29_9BACT</name>
<dbReference type="RefSeq" id="WP_110370224.1">
    <property type="nucleotide sequence ID" value="NZ_QJJX01000014.1"/>
</dbReference>
<dbReference type="Proteomes" id="UP000248314">
    <property type="component" value="Unassembled WGS sequence"/>
</dbReference>
<dbReference type="STRING" id="1122991.GCA_000613445_02155"/>
<keyword evidence="4" id="KW-0676">Redox-active center</keyword>
<dbReference type="InterPro" id="IPR013766">
    <property type="entry name" value="Thioredoxin_domain"/>
</dbReference>
<evidence type="ECO:0000256" key="3">
    <source>
        <dbReference type="ARBA" id="ARBA00023157"/>
    </source>
</evidence>
<keyword evidence="8" id="KW-1185">Reference proteome</keyword>
<dbReference type="GO" id="GO:0016209">
    <property type="term" value="F:antioxidant activity"/>
    <property type="evidence" value="ECO:0007669"/>
    <property type="project" value="InterPro"/>
</dbReference>
<keyword evidence="2" id="KW-0201">Cytochrome c-type biogenesis</keyword>
<keyword evidence="5" id="KW-0732">Signal</keyword>
<comment type="subcellular location">
    <subcellularLocation>
        <location evidence="1">Cell envelope</location>
    </subcellularLocation>
</comment>
<organism evidence="7 8">
    <name type="scientific">Hoylesella shahii DSM 15611 = JCM 12083</name>
    <dbReference type="NCBI Taxonomy" id="1122991"/>
    <lineage>
        <taxon>Bacteria</taxon>
        <taxon>Pseudomonadati</taxon>
        <taxon>Bacteroidota</taxon>
        <taxon>Bacteroidia</taxon>
        <taxon>Bacteroidales</taxon>
        <taxon>Prevotellaceae</taxon>
        <taxon>Hoylesella</taxon>
    </lineage>
</organism>
<dbReference type="InterPro" id="IPR036249">
    <property type="entry name" value="Thioredoxin-like_sf"/>
</dbReference>
<dbReference type="PANTHER" id="PTHR42852">
    <property type="entry name" value="THIOL:DISULFIDE INTERCHANGE PROTEIN DSBE"/>
    <property type="match status" value="1"/>
</dbReference>
<feature type="signal peptide" evidence="5">
    <location>
        <begin position="1"/>
        <end position="19"/>
    </location>
</feature>
<dbReference type="GO" id="GO:0016491">
    <property type="term" value="F:oxidoreductase activity"/>
    <property type="evidence" value="ECO:0007669"/>
    <property type="project" value="InterPro"/>
</dbReference>
<dbReference type="GO" id="GO:0017004">
    <property type="term" value="P:cytochrome complex assembly"/>
    <property type="evidence" value="ECO:0007669"/>
    <property type="project" value="UniProtKB-KW"/>
</dbReference>